<dbReference type="Pfam" id="PF13520">
    <property type="entry name" value="AA_permease_2"/>
    <property type="match status" value="1"/>
</dbReference>
<sequence>MKPTPGPPPVEGETWIAIKPPGTPNRTSVHYVESVRRGPPSFESAQFDVVLRRQHQRRKTGNGPKTSGEPSRYLNLSHTFDFAGWGTLTRVDLITPGDSKDAIEGSSVGTPIEAQKTLGQFTASSVAGAAVLGSIFYALPVVFVVSSVFSPISLFVATLTLFIWRPIMEELASALPMGGAPYSYLLNVSSKTLALIGAAALLLDYAATAVVSAATAATYLDGEVNLPFPHTLGQSSLCFSLQPSASVEFVTVRASPLES</sequence>
<feature type="transmembrane region" description="Helical" evidence="6">
    <location>
        <begin position="135"/>
        <end position="164"/>
    </location>
</feature>
<keyword evidence="2 6" id="KW-0812">Transmembrane</keyword>
<feature type="transmembrane region" description="Helical" evidence="6">
    <location>
        <begin position="184"/>
        <end position="203"/>
    </location>
</feature>
<evidence type="ECO:0000256" key="3">
    <source>
        <dbReference type="ARBA" id="ARBA00022989"/>
    </source>
</evidence>
<protein>
    <submittedName>
        <fullName evidence="7">Uncharacterized protein</fullName>
    </submittedName>
</protein>
<dbReference type="EMBL" id="JANAWD010000687">
    <property type="protein sequence ID" value="KAJ3476620.1"/>
    <property type="molecule type" value="Genomic_DNA"/>
</dbReference>
<evidence type="ECO:0000256" key="4">
    <source>
        <dbReference type="ARBA" id="ARBA00023136"/>
    </source>
</evidence>
<dbReference type="InterPro" id="IPR002293">
    <property type="entry name" value="AA/rel_permease1"/>
</dbReference>
<keyword evidence="4 6" id="KW-0472">Membrane</keyword>
<gene>
    <name evidence="7" type="ORF">NLI96_g11036</name>
</gene>
<keyword evidence="8" id="KW-1185">Reference proteome</keyword>
<evidence type="ECO:0000256" key="6">
    <source>
        <dbReference type="SAM" id="Phobius"/>
    </source>
</evidence>
<comment type="caution">
    <text evidence="7">The sequence shown here is derived from an EMBL/GenBank/DDBJ whole genome shotgun (WGS) entry which is preliminary data.</text>
</comment>
<dbReference type="Gene3D" id="1.20.1740.10">
    <property type="entry name" value="Amino acid/polyamine transporter I"/>
    <property type="match status" value="1"/>
</dbReference>
<proteinExistence type="predicted"/>
<dbReference type="GO" id="GO:0016020">
    <property type="term" value="C:membrane"/>
    <property type="evidence" value="ECO:0007669"/>
    <property type="project" value="UniProtKB-SubCell"/>
</dbReference>
<name>A0AAD5Y8S2_9APHY</name>
<feature type="region of interest" description="Disordered" evidence="5">
    <location>
        <begin position="1"/>
        <end position="27"/>
    </location>
</feature>
<evidence type="ECO:0000313" key="8">
    <source>
        <dbReference type="Proteomes" id="UP001212997"/>
    </source>
</evidence>
<comment type="subcellular location">
    <subcellularLocation>
        <location evidence="1">Membrane</location>
        <topology evidence="1">Multi-pass membrane protein</topology>
    </subcellularLocation>
</comment>
<evidence type="ECO:0000256" key="2">
    <source>
        <dbReference type="ARBA" id="ARBA00022692"/>
    </source>
</evidence>
<organism evidence="7 8">
    <name type="scientific">Meripilus lineatus</name>
    <dbReference type="NCBI Taxonomy" id="2056292"/>
    <lineage>
        <taxon>Eukaryota</taxon>
        <taxon>Fungi</taxon>
        <taxon>Dikarya</taxon>
        <taxon>Basidiomycota</taxon>
        <taxon>Agaricomycotina</taxon>
        <taxon>Agaricomycetes</taxon>
        <taxon>Polyporales</taxon>
        <taxon>Meripilaceae</taxon>
        <taxon>Meripilus</taxon>
    </lineage>
</organism>
<keyword evidence="3 6" id="KW-1133">Transmembrane helix</keyword>
<evidence type="ECO:0000256" key="1">
    <source>
        <dbReference type="ARBA" id="ARBA00004141"/>
    </source>
</evidence>
<evidence type="ECO:0000256" key="5">
    <source>
        <dbReference type="SAM" id="MobiDB-lite"/>
    </source>
</evidence>
<dbReference type="Proteomes" id="UP001212997">
    <property type="component" value="Unassembled WGS sequence"/>
</dbReference>
<feature type="compositionally biased region" description="Pro residues" evidence="5">
    <location>
        <begin position="1"/>
        <end position="10"/>
    </location>
</feature>
<dbReference type="GO" id="GO:0022857">
    <property type="term" value="F:transmembrane transporter activity"/>
    <property type="evidence" value="ECO:0007669"/>
    <property type="project" value="InterPro"/>
</dbReference>
<reference evidence="7" key="1">
    <citation type="submission" date="2022-07" db="EMBL/GenBank/DDBJ databases">
        <title>Genome Sequence of Physisporinus lineatus.</title>
        <authorList>
            <person name="Buettner E."/>
        </authorList>
    </citation>
    <scope>NUCLEOTIDE SEQUENCE</scope>
    <source>
        <strain evidence="7">VT162</strain>
    </source>
</reference>
<evidence type="ECO:0000313" key="7">
    <source>
        <dbReference type="EMBL" id="KAJ3476620.1"/>
    </source>
</evidence>
<accession>A0AAD5Y8S2</accession>
<dbReference type="AlphaFoldDB" id="A0AAD5Y8S2"/>